<sequence length="258" mass="28007">MGSRFTDEERRFLLAEMIKANCLEIEVIRRFVKAHVVEPNWMQMQLPLGRNMDQCVQAAHQLGFKHHAWPKRKMSGDQSEPAAKRIALPGNTDPSAMFAGVPSTAPTHVAILPRPASNAAEIPSMIAPQAPPPTVPKKKGRPARADKARFRPILPQHIAPAPAPAPAPRPAEQGQHSPQSQHSYQNQEQNEISVAPPRTILPSGAPGQDSTSTPPNNYSPFYTGSATGRRSLLRGGTPVDETAHPASHVSLPERTLSN</sequence>
<reference evidence="2" key="1">
    <citation type="journal article" date="2021" name="Nat. Commun.">
        <title>Genetic determinants of endophytism in the Arabidopsis root mycobiome.</title>
        <authorList>
            <person name="Mesny F."/>
            <person name="Miyauchi S."/>
            <person name="Thiergart T."/>
            <person name="Pickel B."/>
            <person name="Atanasova L."/>
            <person name="Karlsson M."/>
            <person name="Huettel B."/>
            <person name="Barry K.W."/>
            <person name="Haridas S."/>
            <person name="Chen C."/>
            <person name="Bauer D."/>
            <person name="Andreopoulos W."/>
            <person name="Pangilinan J."/>
            <person name="LaButti K."/>
            <person name="Riley R."/>
            <person name="Lipzen A."/>
            <person name="Clum A."/>
            <person name="Drula E."/>
            <person name="Henrissat B."/>
            <person name="Kohler A."/>
            <person name="Grigoriev I.V."/>
            <person name="Martin F.M."/>
            <person name="Hacquard S."/>
        </authorList>
    </citation>
    <scope>NUCLEOTIDE SEQUENCE</scope>
    <source>
        <strain evidence="2">MPI-CAGE-AT-0021</strain>
    </source>
</reference>
<evidence type="ECO:0000256" key="1">
    <source>
        <dbReference type="SAM" id="MobiDB-lite"/>
    </source>
</evidence>
<evidence type="ECO:0000313" key="2">
    <source>
        <dbReference type="EMBL" id="KAH7159929.1"/>
    </source>
</evidence>
<evidence type="ECO:0000313" key="3">
    <source>
        <dbReference type="Proteomes" id="UP000717696"/>
    </source>
</evidence>
<feature type="compositionally biased region" description="Polar residues" evidence="1">
    <location>
        <begin position="174"/>
        <end position="192"/>
    </location>
</feature>
<dbReference type="Proteomes" id="UP000717696">
    <property type="component" value="Unassembled WGS sequence"/>
</dbReference>
<gene>
    <name evidence="2" type="ORF">B0J13DRAFT_116703</name>
</gene>
<organism evidence="2 3">
    <name type="scientific">Dactylonectria estremocensis</name>
    <dbReference type="NCBI Taxonomy" id="1079267"/>
    <lineage>
        <taxon>Eukaryota</taxon>
        <taxon>Fungi</taxon>
        <taxon>Dikarya</taxon>
        <taxon>Ascomycota</taxon>
        <taxon>Pezizomycotina</taxon>
        <taxon>Sordariomycetes</taxon>
        <taxon>Hypocreomycetidae</taxon>
        <taxon>Hypocreales</taxon>
        <taxon>Nectriaceae</taxon>
        <taxon>Dactylonectria</taxon>
    </lineage>
</organism>
<accession>A0A9P9FEC6</accession>
<proteinExistence type="predicted"/>
<comment type="caution">
    <text evidence="2">The sequence shown here is derived from an EMBL/GenBank/DDBJ whole genome shotgun (WGS) entry which is preliminary data.</text>
</comment>
<dbReference type="OrthoDB" id="5371646at2759"/>
<feature type="compositionally biased region" description="Polar residues" evidence="1">
    <location>
        <begin position="208"/>
        <end position="228"/>
    </location>
</feature>
<dbReference type="EMBL" id="JAGMUU010000002">
    <property type="protein sequence ID" value="KAH7159929.1"/>
    <property type="molecule type" value="Genomic_DNA"/>
</dbReference>
<name>A0A9P9FEC6_9HYPO</name>
<feature type="region of interest" description="Disordered" evidence="1">
    <location>
        <begin position="125"/>
        <end position="258"/>
    </location>
</feature>
<dbReference type="AlphaFoldDB" id="A0A9P9FEC6"/>
<protein>
    <submittedName>
        <fullName evidence="2">Uncharacterized protein</fullName>
    </submittedName>
</protein>
<keyword evidence="3" id="KW-1185">Reference proteome</keyword>